<proteinExistence type="predicted"/>
<sequence length="17" mass="2248">MHDFLFRWGIFIEKRHD</sequence>
<dbReference type="Proteomes" id="UP000016200">
    <property type="component" value="Unassembled WGS sequence"/>
</dbReference>
<dbReference type="HOGENOM" id="CLU_222197_0_0_0"/>
<gene>
    <name evidence="1" type="ORF">CP10139811_1170</name>
</gene>
<evidence type="ECO:0000313" key="1">
    <source>
        <dbReference type="EMBL" id="EPP35155.1"/>
    </source>
</evidence>
<organism evidence="1 2">
    <name type="scientific">Chlamydia ibidis</name>
    <dbReference type="NCBI Taxonomy" id="1405396"/>
    <lineage>
        <taxon>Bacteria</taxon>
        <taxon>Pseudomonadati</taxon>
        <taxon>Chlamydiota</taxon>
        <taxon>Chlamydiia</taxon>
        <taxon>Chlamydiales</taxon>
        <taxon>Chlamydiaceae</taxon>
        <taxon>Chlamydia/Chlamydophila group</taxon>
        <taxon>Chlamydia</taxon>
    </lineage>
</organism>
<comment type="caution">
    <text evidence="1">The sequence shown here is derived from an EMBL/GenBank/DDBJ whole genome shotgun (WGS) entry which is preliminary data.</text>
</comment>
<dbReference type="AlphaFoldDB" id="S7KL35"/>
<feature type="non-terminal residue" evidence="1">
    <location>
        <position position="17"/>
    </location>
</feature>
<reference evidence="1 2" key="1">
    <citation type="submission" date="2013-04" db="EMBL/GenBank/DDBJ databases">
        <title>Genome sequence of Chlamydia psittaci 10-1398/11.</title>
        <authorList>
            <person name="Huot-Creasy H."/>
            <person name="McCracken C.L."/>
            <person name="Humphries M."/>
            <person name="Sachse K."/>
            <person name="Laroucau K."/>
            <person name="Bavoil P."/>
            <person name="Myers G.S."/>
        </authorList>
    </citation>
    <scope>NUCLEOTIDE SEQUENCE [LARGE SCALE GENOMIC DNA]</scope>
    <source>
        <strain evidence="1 2">10_1398_11</strain>
    </source>
</reference>
<name>S7KL35_9CHLA</name>
<dbReference type="EMBL" id="ATNB01000105">
    <property type="protein sequence ID" value="EPP35155.1"/>
    <property type="molecule type" value="Genomic_DNA"/>
</dbReference>
<protein>
    <submittedName>
        <fullName evidence="1">Uncharacterized protein</fullName>
    </submittedName>
</protein>
<evidence type="ECO:0000313" key="2">
    <source>
        <dbReference type="Proteomes" id="UP000016200"/>
    </source>
</evidence>
<accession>S7KL35</accession>